<protein>
    <submittedName>
        <fullName evidence="1">Uncharacterized protein</fullName>
    </submittedName>
</protein>
<evidence type="ECO:0000313" key="1">
    <source>
        <dbReference type="EMBL" id="KAK3875226.1"/>
    </source>
</evidence>
<evidence type="ECO:0000313" key="2">
    <source>
        <dbReference type="Proteomes" id="UP001286313"/>
    </source>
</evidence>
<gene>
    <name evidence="1" type="ORF">Pcinc_019887</name>
</gene>
<dbReference type="AlphaFoldDB" id="A0AAE1KH57"/>
<comment type="caution">
    <text evidence="1">The sequence shown here is derived from an EMBL/GenBank/DDBJ whole genome shotgun (WGS) entry which is preliminary data.</text>
</comment>
<keyword evidence="2" id="KW-1185">Reference proteome</keyword>
<dbReference type="Proteomes" id="UP001286313">
    <property type="component" value="Unassembled WGS sequence"/>
</dbReference>
<name>A0AAE1KH57_PETCI</name>
<sequence>MITHVSTEFLQLGYNTARVLPQPLTSLFGCEADVVEGRSGKTVIAQFTVPIFHLHLAHMMNKSDTKLNTTYSKVWVALDSCYGQCSSRRSWTECGWQGAGCWGVTELKSSLTTVSLRAATLA</sequence>
<proteinExistence type="predicted"/>
<reference evidence="1" key="1">
    <citation type="submission" date="2023-10" db="EMBL/GenBank/DDBJ databases">
        <title>Genome assemblies of two species of porcelain crab, Petrolisthes cinctipes and Petrolisthes manimaculis (Anomura: Porcellanidae).</title>
        <authorList>
            <person name="Angst P."/>
        </authorList>
    </citation>
    <scope>NUCLEOTIDE SEQUENCE</scope>
    <source>
        <strain evidence="1">PB745_01</strain>
        <tissue evidence="1">Gill</tissue>
    </source>
</reference>
<accession>A0AAE1KH57</accession>
<organism evidence="1 2">
    <name type="scientific">Petrolisthes cinctipes</name>
    <name type="common">Flat porcelain crab</name>
    <dbReference type="NCBI Taxonomy" id="88211"/>
    <lineage>
        <taxon>Eukaryota</taxon>
        <taxon>Metazoa</taxon>
        <taxon>Ecdysozoa</taxon>
        <taxon>Arthropoda</taxon>
        <taxon>Crustacea</taxon>
        <taxon>Multicrustacea</taxon>
        <taxon>Malacostraca</taxon>
        <taxon>Eumalacostraca</taxon>
        <taxon>Eucarida</taxon>
        <taxon>Decapoda</taxon>
        <taxon>Pleocyemata</taxon>
        <taxon>Anomura</taxon>
        <taxon>Galatheoidea</taxon>
        <taxon>Porcellanidae</taxon>
        <taxon>Petrolisthes</taxon>
    </lineage>
</organism>
<dbReference type="EMBL" id="JAWQEG010001994">
    <property type="protein sequence ID" value="KAK3875226.1"/>
    <property type="molecule type" value="Genomic_DNA"/>
</dbReference>